<proteinExistence type="predicted"/>
<comment type="caution">
    <text evidence="1">The sequence shown here is derived from an EMBL/GenBank/DDBJ whole genome shotgun (WGS) entry which is preliminary data.</text>
</comment>
<accession>A0ABQ7DGH4</accession>
<evidence type="ECO:0000313" key="1">
    <source>
        <dbReference type="EMBL" id="KAF3576672.1"/>
    </source>
</evidence>
<evidence type="ECO:0000313" key="2">
    <source>
        <dbReference type="Proteomes" id="UP000266723"/>
    </source>
</evidence>
<name>A0ABQ7DGH4_BRACR</name>
<reference evidence="1 2" key="1">
    <citation type="journal article" date="2020" name="BMC Genomics">
        <title>Intraspecific diversification of the crop wild relative Brassica cretica Lam. using demographic model selection.</title>
        <authorList>
            <person name="Kioukis A."/>
            <person name="Michalopoulou V.A."/>
            <person name="Briers L."/>
            <person name="Pirintsos S."/>
            <person name="Studholme D.J."/>
            <person name="Pavlidis P."/>
            <person name="Sarris P.F."/>
        </authorList>
    </citation>
    <scope>NUCLEOTIDE SEQUENCE [LARGE SCALE GENOMIC DNA]</scope>
    <source>
        <strain evidence="2">cv. PFS-1207/04</strain>
    </source>
</reference>
<dbReference type="EMBL" id="QGKV02000649">
    <property type="protein sequence ID" value="KAF3576672.1"/>
    <property type="molecule type" value="Genomic_DNA"/>
</dbReference>
<gene>
    <name evidence="1" type="ORF">DY000_02031654</name>
</gene>
<sequence length="486" mass="53712">MGQDPGILRGRILARLRTRGMSRFSKTRRPKLRILMLVSTGLACSSRARKGFVASCVVPGLYLDFWQRGRSASSSFAADLAPKTLQLVVECPRDWWNSQKVFSSFPSLSAFAASDFGLFFGQLLLFEPVEVFLLFCHWFIEGGAFPRRTASGSSLMSVSVLLSIVGDVAGIQVDMLDFIGLCSVSRPVEWGCEVEFSSADFRRFAGEDRTVLAVKVSTFFVKVSTSLSCSSDLFSKAENIFLNSSSVAVLAVALAAETSTAGVRRLVSLPPLRGVCMLFRPSLARVRSLRSDRAVCVLGRYVATEIWLELGRYVATELGLSVVRLPYSSLSVVGLDTCPLPCDNRYLVLQKKNAHFRRASIDDMVDTSSDTSVEESIDTELLEAIDTAQPAAITDKYYLTLIKKNELKFPLQDYLDPGRTYSSRSAAIRLPEINIEKSVSNLDCLILLINNFYGGFNLHYQTTLDTASEGNFNTRSSEDAIRLIEK</sequence>
<keyword evidence="2" id="KW-1185">Reference proteome</keyword>
<organism evidence="1 2">
    <name type="scientific">Brassica cretica</name>
    <name type="common">Mustard</name>
    <dbReference type="NCBI Taxonomy" id="69181"/>
    <lineage>
        <taxon>Eukaryota</taxon>
        <taxon>Viridiplantae</taxon>
        <taxon>Streptophyta</taxon>
        <taxon>Embryophyta</taxon>
        <taxon>Tracheophyta</taxon>
        <taxon>Spermatophyta</taxon>
        <taxon>Magnoliopsida</taxon>
        <taxon>eudicotyledons</taxon>
        <taxon>Gunneridae</taxon>
        <taxon>Pentapetalae</taxon>
        <taxon>rosids</taxon>
        <taxon>malvids</taxon>
        <taxon>Brassicales</taxon>
        <taxon>Brassicaceae</taxon>
        <taxon>Brassiceae</taxon>
        <taxon>Brassica</taxon>
    </lineage>
</organism>
<protein>
    <submittedName>
        <fullName evidence="1">Uncharacterized protein</fullName>
    </submittedName>
</protein>
<dbReference type="Proteomes" id="UP000266723">
    <property type="component" value="Unassembled WGS sequence"/>
</dbReference>